<name>A0A8T6R7C3_9MICO</name>
<organism evidence="1 2">
    <name type="scientific">Phycicoccus flavus</name>
    <dbReference type="NCBI Taxonomy" id="2502783"/>
    <lineage>
        <taxon>Bacteria</taxon>
        <taxon>Bacillati</taxon>
        <taxon>Actinomycetota</taxon>
        <taxon>Actinomycetes</taxon>
        <taxon>Micrococcales</taxon>
        <taxon>Intrasporangiaceae</taxon>
        <taxon>Phycicoccus</taxon>
    </lineage>
</organism>
<feature type="non-terminal residue" evidence="1">
    <location>
        <position position="74"/>
    </location>
</feature>
<dbReference type="RefSeq" id="WP_164896475.1">
    <property type="nucleotide sequence ID" value="NZ_SAYU02000068.1"/>
</dbReference>
<dbReference type="Proteomes" id="UP000287866">
    <property type="component" value="Unassembled WGS sequence"/>
</dbReference>
<evidence type="ECO:0000313" key="1">
    <source>
        <dbReference type="EMBL" id="NHA69642.1"/>
    </source>
</evidence>
<dbReference type="Pfam" id="PF13450">
    <property type="entry name" value="NAD_binding_8"/>
    <property type="match status" value="1"/>
</dbReference>
<sequence length="74" mass="7565">MPDAPARRPHVVVVGGGLAGLATALDVLEERPDTQVTVLEAGEELGGKLRLATVAGHRVDVGAEAMLAVRPEGT</sequence>
<keyword evidence="2" id="KW-1185">Reference proteome</keyword>
<proteinExistence type="predicted"/>
<comment type="caution">
    <text evidence="1">The sequence shown here is derived from an EMBL/GenBank/DDBJ whole genome shotgun (WGS) entry which is preliminary data.</text>
</comment>
<dbReference type="InterPro" id="IPR036188">
    <property type="entry name" value="FAD/NAD-bd_sf"/>
</dbReference>
<dbReference type="Gene3D" id="3.90.660.20">
    <property type="entry name" value="Protoporphyrinogen oxidase, mitochondrial, domain 2"/>
    <property type="match status" value="1"/>
</dbReference>
<dbReference type="Gene3D" id="3.50.50.60">
    <property type="entry name" value="FAD/NAD(P)-binding domain"/>
    <property type="match status" value="1"/>
</dbReference>
<dbReference type="AlphaFoldDB" id="A0A8T6R7C3"/>
<protein>
    <submittedName>
        <fullName evidence="1">FAD-dependent oxidoreductase</fullName>
    </submittedName>
</protein>
<reference evidence="1" key="1">
    <citation type="submission" date="2020-03" db="EMBL/GenBank/DDBJ databases">
        <title>Phycicoccus flavus sp. nov., a novel endophytic actinobacterium isolated from branch of Kandelia candel.</title>
        <authorList>
            <person name="Tuo L."/>
        </authorList>
    </citation>
    <scope>NUCLEOTIDE SEQUENCE</scope>
    <source>
        <strain evidence="1">CMS6Z-2</strain>
    </source>
</reference>
<gene>
    <name evidence="1" type="ORF">EPD83_016485</name>
</gene>
<dbReference type="PANTHER" id="PTHR43734:SF1">
    <property type="entry name" value="PHYTOENE DESATURASE"/>
    <property type="match status" value="1"/>
</dbReference>
<evidence type="ECO:0000313" key="2">
    <source>
        <dbReference type="Proteomes" id="UP000287866"/>
    </source>
</evidence>
<dbReference type="EMBL" id="SAYU02000068">
    <property type="protein sequence ID" value="NHA69642.1"/>
    <property type="molecule type" value="Genomic_DNA"/>
</dbReference>
<dbReference type="SUPFAM" id="SSF51905">
    <property type="entry name" value="FAD/NAD(P)-binding domain"/>
    <property type="match status" value="1"/>
</dbReference>
<dbReference type="PANTHER" id="PTHR43734">
    <property type="entry name" value="PHYTOENE DESATURASE"/>
    <property type="match status" value="1"/>
</dbReference>
<accession>A0A8T6R7C3</accession>